<dbReference type="Pfam" id="PF14559">
    <property type="entry name" value="TPR_19"/>
    <property type="match status" value="1"/>
</dbReference>
<dbReference type="InterPro" id="IPR019734">
    <property type="entry name" value="TPR_rpt"/>
</dbReference>
<evidence type="ECO:0000256" key="4">
    <source>
        <dbReference type="SAM" id="MobiDB-lite"/>
    </source>
</evidence>
<keyword evidence="6" id="KW-1185">Reference proteome</keyword>
<dbReference type="EMBL" id="CP009788">
    <property type="protein sequence ID" value="AJE03314.1"/>
    <property type="molecule type" value="Genomic_DNA"/>
</dbReference>
<feature type="region of interest" description="Disordered" evidence="4">
    <location>
        <begin position="410"/>
        <end position="439"/>
    </location>
</feature>
<dbReference type="Gene3D" id="1.25.40.10">
    <property type="entry name" value="Tetratricopeptide repeat domain"/>
    <property type="match status" value="4"/>
</dbReference>
<gene>
    <name evidence="5" type="ORF">GPICK_08070</name>
</gene>
<organism evidence="5 6">
    <name type="scientific">Geobacter pickeringii</name>
    <dbReference type="NCBI Taxonomy" id="345632"/>
    <lineage>
        <taxon>Bacteria</taxon>
        <taxon>Pseudomonadati</taxon>
        <taxon>Thermodesulfobacteriota</taxon>
        <taxon>Desulfuromonadia</taxon>
        <taxon>Geobacterales</taxon>
        <taxon>Geobacteraceae</taxon>
        <taxon>Geobacter</taxon>
    </lineage>
</organism>
<evidence type="ECO:0008006" key="7">
    <source>
        <dbReference type="Google" id="ProtNLM"/>
    </source>
</evidence>
<dbReference type="InterPro" id="IPR051012">
    <property type="entry name" value="CellSynth/LPSAsmb/PSIAsmb"/>
</dbReference>
<dbReference type="STRING" id="345632.GPICK_08070"/>
<dbReference type="PROSITE" id="PS50005">
    <property type="entry name" value="TPR"/>
    <property type="match status" value="2"/>
</dbReference>
<keyword evidence="1" id="KW-0677">Repeat</keyword>
<feature type="repeat" description="TPR" evidence="3">
    <location>
        <begin position="545"/>
        <end position="578"/>
    </location>
</feature>
<dbReference type="InterPro" id="IPR011990">
    <property type="entry name" value="TPR-like_helical_dom_sf"/>
</dbReference>
<name>A0A0B5BDT5_9BACT</name>
<proteinExistence type="predicted"/>
<evidence type="ECO:0000256" key="1">
    <source>
        <dbReference type="ARBA" id="ARBA00022737"/>
    </source>
</evidence>
<dbReference type="Pfam" id="PF13432">
    <property type="entry name" value="TPR_16"/>
    <property type="match status" value="1"/>
</dbReference>
<protein>
    <recommendedName>
        <fullName evidence="7">Tetratricopeptide repeat protein</fullName>
    </recommendedName>
</protein>
<dbReference type="RefSeq" id="WP_039742003.1">
    <property type="nucleotide sequence ID" value="NZ_CP009788.1"/>
</dbReference>
<dbReference type="PANTHER" id="PTHR45586">
    <property type="entry name" value="TPR REPEAT-CONTAINING PROTEIN PA4667"/>
    <property type="match status" value="1"/>
</dbReference>
<feature type="repeat" description="TPR" evidence="3">
    <location>
        <begin position="4"/>
        <end position="37"/>
    </location>
</feature>
<evidence type="ECO:0000313" key="6">
    <source>
        <dbReference type="Proteomes" id="UP000057609"/>
    </source>
</evidence>
<keyword evidence="2 3" id="KW-0802">TPR repeat</keyword>
<dbReference type="SMART" id="SM00028">
    <property type="entry name" value="TPR"/>
    <property type="match status" value="4"/>
</dbReference>
<feature type="compositionally biased region" description="Low complexity" evidence="4">
    <location>
        <begin position="337"/>
        <end position="359"/>
    </location>
</feature>
<dbReference type="SUPFAM" id="SSF48452">
    <property type="entry name" value="TPR-like"/>
    <property type="match status" value="3"/>
</dbReference>
<evidence type="ECO:0000256" key="2">
    <source>
        <dbReference type="ARBA" id="ARBA00022803"/>
    </source>
</evidence>
<dbReference type="Pfam" id="PF13181">
    <property type="entry name" value="TPR_8"/>
    <property type="match status" value="1"/>
</dbReference>
<accession>A0A0B5BDT5</accession>
<dbReference type="Proteomes" id="UP000057609">
    <property type="component" value="Chromosome"/>
</dbReference>
<dbReference type="HOGENOM" id="CLU_367920_0_0_7"/>
<dbReference type="AlphaFoldDB" id="A0A0B5BDT5"/>
<dbReference type="PANTHER" id="PTHR45586:SF1">
    <property type="entry name" value="LIPOPOLYSACCHARIDE ASSEMBLY PROTEIN B"/>
    <property type="match status" value="1"/>
</dbReference>
<dbReference type="KEGG" id="gpi:GPICK_08070"/>
<dbReference type="OrthoDB" id="5482461at2"/>
<sequence length="685" mass="75289">MTKKEKHLDSAQKFLVKGQLDRALREYEQAVALDPKDIRVRQKFAELLMRANRKDDAVREFEVIGKYYADNGFYLKAIAVYKQIQRTDPRNLSISLNLASLNEKQGLIGNALAEYKAVYDHYEKTGQLSEGISVLEKMLAADKENVNIRFKLAETRHRAGEKEQAYEDFTGLAQDIKSRGDETAFARVCERIAQLFPERKEFLLTVAEGQVKRGAPLAALPLLKQLVSDDRFNPKALYLLVDAARAAGDFRIVKGAYGQIIKRYPGEVAARSGLISCFIDEGNVDEAFAYLTMFESELRSVEPATVDGLYRALRDLAPQHPRFAETGQRPGIEAGIEAEVAPSPTETTTEESPSSAEPSFLATETEPVFNHADAESEDAAGLQAEDELDITFEEDELPETAPFLGSSVESFAEDETDSLSANAPAMGDEGEDLAGGDAGSFDFPLFMAGNEAAEGRGIDEGDTIELDISHLTTVSDDWLNGAEDAELSPAEETGIGSLDLDFSEGELDDLIPAAPEPAKRDKYGLDGLFSAFKKGVGEQLDQGDTETHYNLGIAYKEMGLYDDAISEFRTASQDPQRRIDCITLQGICCREKGDFLQAEELLQGGVALPGLADEELLCLKYELALLHEAMGACDQALCEYREIHVMSPDFRDTVQKIARLKCDDEALDLADIELVDLDDTDGVTG</sequence>
<evidence type="ECO:0000256" key="3">
    <source>
        <dbReference type="PROSITE-ProRule" id="PRU00339"/>
    </source>
</evidence>
<reference evidence="5 6" key="1">
    <citation type="journal article" date="2015" name="Genome Announc.">
        <title>Complete Genome of Geobacter pickeringii G13T, a Metal-Reducing Isolate from Sedimentary Kaolin Deposits.</title>
        <authorList>
            <person name="Badalamenti J.P."/>
            <person name="Bond D.R."/>
        </authorList>
    </citation>
    <scope>NUCLEOTIDE SEQUENCE [LARGE SCALE GENOMIC DNA]</scope>
    <source>
        <strain evidence="5 6">G13</strain>
    </source>
</reference>
<evidence type="ECO:0000313" key="5">
    <source>
        <dbReference type="EMBL" id="AJE03314.1"/>
    </source>
</evidence>
<feature type="region of interest" description="Disordered" evidence="4">
    <location>
        <begin position="321"/>
        <end position="362"/>
    </location>
</feature>